<organism evidence="1">
    <name type="scientific">Phenylobacterium glaciei</name>
    <dbReference type="NCBI Taxonomy" id="2803784"/>
    <lineage>
        <taxon>Bacteria</taxon>
        <taxon>Pseudomonadati</taxon>
        <taxon>Pseudomonadota</taxon>
        <taxon>Alphaproteobacteria</taxon>
        <taxon>Caulobacterales</taxon>
        <taxon>Caulobacteraceae</taxon>
        <taxon>Phenylobacterium</taxon>
    </lineage>
</organism>
<reference evidence="1" key="1">
    <citation type="submission" date="2021-01" db="EMBL/GenBank/DDBJ databases">
        <title>Genome sequence of Phenylobacterium sp. 20VBR1 isolated from a valley glaceir, Ny-Alesund, Svalbard.</title>
        <authorList>
            <person name="Thomas F.A."/>
            <person name="Krishnan K.P."/>
            <person name="Sinha R.K."/>
        </authorList>
    </citation>
    <scope>NUCLEOTIDE SEQUENCE</scope>
    <source>
        <strain evidence="1">20VBR1</strain>
    </source>
</reference>
<accession>A0A974P0S8</accession>
<proteinExistence type="predicted"/>
<sequence>MTAFDESMLDTVIEPDAKADTSRATLLVETAIAATDSFDGATGRIRGFVERTPKVGRTEVLLNSSWELTLVGPSKYRPDVIKLVSEDAQRVAGAFGEGYGVEVQGCTCRCPGIRPGRWIWRSTFRTS</sequence>
<dbReference type="EMBL" id="CP068570">
    <property type="protein sequence ID" value="QQZ48714.1"/>
    <property type="molecule type" value="Genomic_DNA"/>
</dbReference>
<evidence type="ECO:0000313" key="1">
    <source>
        <dbReference type="EMBL" id="QQZ48714.1"/>
    </source>
</evidence>
<name>A0A974P0S8_9CAUL</name>
<dbReference type="AlphaFoldDB" id="A0A974P0S8"/>
<gene>
    <name evidence="1" type="ORF">JKL49_14765</name>
</gene>
<protein>
    <submittedName>
        <fullName evidence="1">Uncharacterized protein</fullName>
    </submittedName>
</protein>